<reference evidence="4 6" key="2">
    <citation type="submission" date="2020-12" db="EMBL/GenBank/DDBJ databases">
        <title>Identification and biosynthesis of polyene macrolides produced by Streptomyces alfalfae Men-myco-93-63.</title>
        <authorList>
            <person name="Liu D."/>
            <person name="Li Y."/>
            <person name="Liu L."/>
            <person name="Han X."/>
            <person name="Shen F."/>
        </authorList>
    </citation>
    <scope>NUCLEOTIDE SEQUENCE [LARGE SCALE GENOMIC DNA]</scope>
    <source>
        <strain evidence="4 6">Men-myco-93-63</strain>
    </source>
</reference>
<reference evidence="3 5" key="1">
    <citation type="submission" date="2016-05" db="EMBL/GenBank/DDBJ databases">
        <authorList>
            <person name="Gu J."/>
        </authorList>
    </citation>
    <scope>NUCLEOTIDE SEQUENCE [LARGE SCALE GENOMIC DNA]</scope>
    <source>
        <strain evidence="3 5">ACCC40021</strain>
    </source>
</reference>
<dbReference type="InterPro" id="IPR047057">
    <property type="entry name" value="MerR_fam"/>
</dbReference>
<gene>
    <name evidence="3" type="ORF">A7J05_03730</name>
    <name evidence="4" type="ORF">I8755_34560</name>
</gene>
<organism evidence="4 6">
    <name type="scientific">Streptomyces alfalfae</name>
    <dbReference type="NCBI Taxonomy" id="1642299"/>
    <lineage>
        <taxon>Bacteria</taxon>
        <taxon>Bacillati</taxon>
        <taxon>Actinomycetota</taxon>
        <taxon>Actinomycetes</taxon>
        <taxon>Kitasatosporales</taxon>
        <taxon>Streptomycetaceae</taxon>
        <taxon>Streptomyces</taxon>
    </lineage>
</organism>
<dbReference type="GO" id="GO:0003700">
    <property type="term" value="F:DNA-binding transcription factor activity"/>
    <property type="evidence" value="ECO:0007669"/>
    <property type="project" value="InterPro"/>
</dbReference>
<dbReference type="InterPro" id="IPR009061">
    <property type="entry name" value="DNA-bd_dom_put_sf"/>
</dbReference>
<dbReference type="PANTHER" id="PTHR30204:SF93">
    <property type="entry name" value="HTH MERR-TYPE DOMAIN-CONTAINING PROTEIN"/>
    <property type="match status" value="1"/>
</dbReference>
<proteinExistence type="predicted"/>
<dbReference type="EMBL" id="CP065959">
    <property type="protein sequence ID" value="QQC92899.1"/>
    <property type="molecule type" value="Genomic_DNA"/>
</dbReference>
<protein>
    <submittedName>
        <fullName evidence="4">MerR family transcriptional regulator</fullName>
    </submittedName>
</protein>
<sequence length="333" mass="36513">MNGDTETLPGPAAPLYSIGELARRTGLTVKTIRFWSDSGIVTPTERTPAGYRRYGVDAVARLDLVRTLREIGLDLPTIRKVVDREVPLADVAAAHAEALDVQIRTLRLRRAVLTAVAKRGADPEELALMHRLAKLSEDERRRMVDDFLGMVFEGLHSHPAFGAVIRSMTPELPDDPTAEQVAAWVELAELLQDPGFRASVQGMARDLAEDRSPDDAMGLPRVLAEAVRSLAEPALAEGIGPHTPRAARIAAALTAHYARITGHPDDEALRVRLAARFRTMNDPRRDRYLRLLAVLNDWPPPTDLAPALTWTVQALHAPDHGRRGRGQKPGTAP</sequence>
<dbReference type="PANTHER" id="PTHR30204">
    <property type="entry name" value="REDOX-CYCLING DRUG-SENSING TRANSCRIPTIONAL ACTIVATOR SOXR"/>
    <property type="match status" value="1"/>
</dbReference>
<dbReference type="PROSITE" id="PS50937">
    <property type="entry name" value="HTH_MERR_2"/>
    <property type="match status" value="1"/>
</dbReference>
<dbReference type="PRINTS" id="PR00040">
    <property type="entry name" value="HTHMERR"/>
</dbReference>
<evidence type="ECO:0000313" key="6">
    <source>
        <dbReference type="Proteomes" id="UP000596130"/>
    </source>
</evidence>
<evidence type="ECO:0000313" key="4">
    <source>
        <dbReference type="EMBL" id="QQC92899.1"/>
    </source>
</evidence>
<dbReference type="InterPro" id="IPR000551">
    <property type="entry name" value="MerR-type_HTH_dom"/>
</dbReference>
<keyword evidence="5" id="KW-1185">Reference proteome</keyword>
<dbReference type="Proteomes" id="UP000187191">
    <property type="component" value="Chromosome"/>
</dbReference>
<dbReference type="Proteomes" id="UP000596130">
    <property type="component" value="Chromosome"/>
</dbReference>
<name>A0A1P8TBH1_9ACTN</name>
<dbReference type="SMART" id="SM00422">
    <property type="entry name" value="HTH_MERR"/>
    <property type="match status" value="1"/>
</dbReference>
<dbReference type="EMBL" id="CP015588">
    <property type="protein sequence ID" value="APY84976.1"/>
    <property type="molecule type" value="Genomic_DNA"/>
</dbReference>
<keyword evidence="1" id="KW-0238">DNA-binding</keyword>
<feature type="domain" description="HTH merR-type" evidence="2">
    <location>
        <begin position="15"/>
        <end position="84"/>
    </location>
</feature>
<dbReference type="GO" id="GO:0003677">
    <property type="term" value="F:DNA binding"/>
    <property type="evidence" value="ECO:0007669"/>
    <property type="project" value="UniProtKB-KW"/>
</dbReference>
<dbReference type="KEGG" id="ssia:A7J05_03730"/>
<evidence type="ECO:0000313" key="5">
    <source>
        <dbReference type="Proteomes" id="UP000187191"/>
    </source>
</evidence>
<dbReference type="SUPFAM" id="SSF46955">
    <property type="entry name" value="Putative DNA-binding domain"/>
    <property type="match status" value="1"/>
</dbReference>
<dbReference type="CDD" id="cd00592">
    <property type="entry name" value="HTH_MerR-like"/>
    <property type="match status" value="1"/>
</dbReference>
<dbReference type="Gene3D" id="1.10.1660.10">
    <property type="match status" value="1"/>
</dbReference>
<dbReference type="AlphaFoldDB" id="A0A1P8TBH1"/>
<evidence type="ECO:0000313" key="3">
    <source>
        <dbReference type="EMBL" id="APY84976.1"/>
    </source>
</evidence>
<accession>A0A1P8TBH1</accession>
<dbReference type="RefSeq" id="WP_076682779.1">
    <property type="nucleotide sequence ID" value="NZ_CP015588.1"/>
</dbReference>
<dbReference type="OrthoDB" id="9809391at2"/>
<evidence type="ECO:0000256" key="1">
    <source>
        <dbReference type="ARBA" id="ARBA00023125"/>
    </source>
</evidence>
<evidence type="ECO:0000259" key="2">
    <source>
        <dbReference type="PROSITE" id="PS50937"/>
    </source>
</evidence>
<dbReference type="Pfam" id="PF13411">
    <property type="entry name" value="MerR_1"/>
    <property type="match status" value="1"/>
</dbReference>